<gene>
    <name evidence="3" type="ORF">GCM10007415_02060</name>
</gene>
<feature type="signal peptide" evidence="2">
    <location>
        <begin position="1"/>
        <end position="22"/>
    </location>
</feature>
<dbReference type="CDD" id="cd16325">
    <property type="entry name" value="LolA"/>
    <property type="match status" value="1"/>
</dbReference>
<feature type="chain" id="PRO_5037551654" description="Outer membrane lipoprotein carrier protein LolA" evidence="2">
    <location>
        <begin position="23"/>
        <end position="216"/>
    </location>
</feature>
<dbReference type="PANTHER" id="PTHR35869:SF1">
    <property type="entry name" value="OUTER-MEMBRANE LIPOPROTEIN CARRIER PROTEIN"/>
    <property type="match status" value="1"/>
</dbReference>
<dbReference type="InterPro" id="IPR029046">
    <property type="entry name" value="LolA/LolB/LppX"/>
</dbReference>
<reference evidence="3" key="2">
    <citation type="submission" date="2020-09" db="EMBL/GenBank/DDBJ databases">
        <authorList>
            <person name="Sun Q."/>
            <person name="Zhou Y."/>
        </authorList>
    </citation>
    <scope>NUCLEOTIDE SEQUENCE</scope>
    <source>
        <strain evidence="3">CGMCC 1.12195</strain>
    </source>
</reference>
<dbReference type="EMBL" id="BMER01000001">
    <property type="protein sequence ID" value="GGG74211.1"/>
    <property type="molecule type" value="Genomic_DNA"/>
</dbReference>
<dbReference type="SUPFAM" id="SSF89392">
    <property type="entry name" value="Prokaryotic lipoproteins and lipoprotein localization factors"/>
    <property type="match status" value="1"/>
</dbReference>
<evidence type="ECO:0000313" key="4">
    <source>
        <dbReference type="Proteomes" id="UP000660862"/>
    </source>
</evidence>
<accession>A0A917M2U5</accession>
<sequence length="216" mass="24282">MHTLKHKILILALLLCCTAVVAQRKALTPAEARAFKEKIAANTQHLQSLESDFTQTKQLSYLENTIKSAGKLYFKAPRKIRWEYRSPTTYVVIFDDQTMYTKDGSAIKSVDLTANRRLKGLNDLLVGTVQGGNILDESRFAITYYHENNAYLAVLVPREKALGKYVEQVELSFDSSTLLLKQVGIIDPSGDRTQLTFSNQRKNTPISDAKFTATAF</sequence>
<dbReference type="RefSeq" id="WP_188504088.1">
    <property type="nucleotide sequence ID" value="NZ_BMER01000001.1"/>
</dbReference>
<evidence type="ECO:0000313" key="3">
    <source>
        <dbReference type="EMBL" id="GGG74211.1"/>
    </source>
</evidence>
<comment type="caution">
    <text evidence="3">The sequence shown here is derived from an EMBL/GenBank/DDBJ whole genome shotgun (WGS) entry which is preliminary data.</text>
</comment>
<reference evidence="3" key="1">
    <citation type="journal article" date="2014" name="Int. J. Syst. Evol. Microbiol.">
        <title>Complete genome sequence of Corynebacterium casei LMG S-19264T (=DSM 44701T), isolated from a smear-ripened cheese.</title>
        <authorList>
            <consortium name="US DOE Joint Genome Institute (JGI-PGF)"/>
            <person name="Walter F."/>
            <person name="Albersmeier A."/>
            <person name="Kalinowski J."/>
            <person name="Ruckert C."/>
        </authorList>
    </citation>
    <scope>NUCLEOTIDE SEQUENCE</scope>
    <source>
        <strain evidence="3">CGMCC 1.12195</strain>
    </source>
</reference>
<dbReference type="Proteomes" id="UP000660862">
    <property type="component" value="Unassembled WGS sequence"/>
</dbReference>
<dbReference type="InterPro" id="IPR004564">
    <property type="entry name" value="OM_lipoprot_carrier_LolA-like"/>
</dbReference>
<dbReference type="Pfam" id="PF03548">
    <property type="entry name" value="LolA"/>
    <property type="match status" value="1"/>
</dbReference>
<protein>
    <recommendedName>
        <fullName evidence="5">Outer membrane lipoprotein carrier protein LolA</fullName>
    </recommendedName>
</protein>
<keyword evidence="1 2" id="KW-0732">Signal</keyword>
<evidence type="ECO:0008006" key="5">
    <source>
        <dbReference type="Google" id="ProtNLM"/>
    </source>
</evidence>
<evidence type="ECO:0000256" key="2">
    <source>
        <dbReference type="SAM" id="SignalP"/>
    </source>
</evidence>
<keyword evidence="4" id="KW-1185">Reference proteome</keyword>
<organism evidence="3 4">
    <name type="scientific">Parapedobacter pyrenivorans</name>
    <dbReference type="NCBI Taxonomy" id="1305674"/>
    <lineage>
        <taxon>Bacteria</taxon>
        <taxon>Pseudomonadati</taxon>
        <taxon>Bacteroidota</taxon>
        <taxon>Sphingobacteriia</taxon>
        <taxon>Sphingobacteriales</taxon>
        <taxon>Sphingobacteriaceae</taxon>
        <taxon>Parapedobacter</taxon>
    </lineage>
</organism>
<evidence type="ECO:0000256" key="1">
    <source>
        <dbReference type="ARBA" id="ARBA00022729"/>
    </source>
</evidence>
<dbReference type="PANTHER" id="PTHR35869">
    <property type="entry name" value="OUTER-MEMBRANE LIPOPROTEIN CARRIER PROTEIN"/>
    <property type="match status" value="1"/>
</dbReference>
<dbReference type="AlphaFoldDB" id="A0A917M2U5"/>
<name>A0A917M2U5_9SPHI</name>
<proteinExistence type="predicted"/>
<dbReference type="Gene3D" id="2.50.20.10">
    <property type="entry name" value="Lipoprotein localisation LolA/LolB/LppX"/>
    <property type="match status" value="1"/>
</dbReference>